<dbReference type="PANTHER" id="PTHR46111:SF1">
    <property type="entry name" value="RIBOSOMAL RNA SMALL SUBUNIT METHYLTRANSFERASE I"/>
    <property type="match status" value="1"/>
</dbReference>
<evidence type="ECO:0000313" key="8">
    <source>
        <dbReference type="EMBL" id="PIP56422.1"/>
    </source>
</evidence>
<evidence type="ECO:0000256" key="6">
    <source>
        <dbReference type="HAMAP-Rule" id="MF_01877"/>
    </source>
</evidence>
<evidence type="ECO:0000256" key="2">
    <source>
        <dbReference type="ARBA" id="ARBA00022552"/>
    </source>
</evidence>
<dbReference type="EC" id="2.1.1.198" evidence="6"/>
<dbReference type="InterPro" id="IPR008189">
    <property type="entry name" value="rRNA_ssu_MeTfrase_I"/>
</dbReference>
<comment type="function">
    <text evidence="6">Catalyzes the 2'-O-methylation of the ribose of cytidine 1402 (C1402) in 16S rRNA.</text>
</comment>
<keyword evidence="2 6" id="KW-0698">rRNA processing</keyword>
<comment type="similarity">
    <text evidence="6">Belongs to the methyltransferase superfamily. RsmI family.</text>
</comment>
<dbReference type="SUPFAM" id="SSF53790">
    <property type="entry name" value="Tetrapyrrole methylase"/>
    <property type="match status" value="1"/>
</dbReference>
<reference evidence="8 9" key="1">
    <citation type="submission" date="2017-09" db="EMBL/GenBank/DDBJ databases">
        <title>Depth-based differentiation of microbial function through sediment-hosted aquifers and enrichment of novel symbionts in the deep terrestrial subsurface.</title>
        <authorList>
            <person name="Probst A.J."/>
            <person name="Ladd B."/>
            <person name="Jarett J.K."/>
            <person name="Geller-Mcgrath D.E."/>
            <person name="Sieber C.M."/>
            <person name="Emerson J.B."/>
            <person name="Anantharaman K."/>
            <person name="Thomas B.C."/>
            <person name="Malmstrom R."/>
            <person name="Stieglmeier M."/>
            <person name="Klingl A."/>
            <person name="Woyke T."/>
            <person name="Ryan C.M."/>
            <person name="Banfield J.F."/>
        </authorList>
    </citation>
    <scope>NUCLEOTIDE SEQUENCE [LARGE SCALE GENOMIC DNA]</scope>
    <source>
        <strain evidence="8">CG22_combo_CG10-13_8_21_14_all_39_12</strain>
    </source>
</reference>
<dbReference type="PANTHER" id="PTHR46111">
    <property type="entry name" value="RIBOSOMAL RNA SMALL SUBUNIT METHYLTRANSFERASE I"/>
    <property type="match status" value="1"/>
</dbReference>
<feature type="domain" description="Tetrapyrrole methylase" evidence="7">
    <location>
        <begin position="5"/>
        <end position="215"/>
    </location>
</feature>
<dbReference type="CDD" id="cd11648">
    <property type="entry name" value="RsmI"/>
    <property type="match status" value="1"/>
</dbReference>
<evidence type="ECO:0000259" key="7">
    <source>
        <dbReference type="Pfam" id="PF00590"/>
    </source>
</evidence>
<dbReference type="GO" id="GO:0070677">
    <property type="term" value="F:rRNA (cytosine-2'-O-)-methyltransferase activity"/>
    <property type="evidence" value="ECO:0007669"/>
    <property type="project" value="UniProtKB-UniRule"/>
</dbReference>
<dbReference type="NCBIfam" id="TIGR00096">
    <property type="entry name" value="16S rRNA (cytidine(1402)-2'-O)-methyltransferase"/>
    <property type="match status" value="1"/>
</dbReference>
<evidence type="ECO:0000256" key="5">
    <source>
        <dbReference type="ARBA" id="ARBA00022691"/>
    </source>
</evidence>
<name>A0A2H0BFH0_UNCKA</name>
<dbReference type="Proteomes" id="UP000228495">
    <property type="component" value="Unassembled WGS sequence"/>
</dbReference>
<dbReference type="InterPro" id="IPR000878">
    <property type="entry name" value="4pyrrol_Mease"/>
</dbReference>
<dbReference type="FunFam" id="3.30.950.10:FF:000002">
    <property type="entry name" value="Ribosomal RNA small subunit methyltransferase I"/>
    <property type="match status" value="1"/>
</dbReference>
<dbReference type="PIRSF" id="PIRSF005917">
    <property type="entry name" value="MTase_YraL"/>
    <property type="match status" value="1"/>
</dbReference>
<dbReference type="Pfam" id="PF00590">
    <property type="entry name" value="TP_methylase"/>
    <property type="match status" value="1"/>
</dbReference>
<dbReference type="InterPro" id="IPR014776">
    <property type="entry name" value="4pyrrole_Mease_sub2"/>
</dbReference>
<evidence type="ECO:0000256" key="4">
    <source>
        <dbReference type="ARBA" id="ARBA00022679"/>
    </source>
</evidence>
<comment type="caution">
    <text evidence="8">The sequence shown here is derived from an EMBL/GenBank/DDBJ whole genome shotgun (WGS) entry which is preliminary data.</text>
</comment>
<keyword evidence="1 6" id="KW-0963">Cytoplasm</keyword>
<dbReference type="GO" id="GO:0005737">
    <property type="term" value="C:cytoplasm"/>
    <property type="evidence" value="ECO:0007669"/>
    <property type="project" value="UniProtKB-SubCell"/>
</dbReference>
<dbReference type="AlphaFoldDB" id="A0A2H0BFH0"/>
<protein>
    <recommendedName>
        <fullName evidence="6">Ribosomal RNA small subunit methyltransferase I</fullName>
        <ecNumber evidence="6">2.1.1.198</ecNumber>
    </recommendedName>
    <alternativeName>
        <fullName evidence="6">16S rRNA 2'-O-ribose C1402 methyltransferase</fullName>
    </alternativeName>
    <alternativeName>
        <fullName evidence="6">rRNA (cytidine-2'-O-)-methyltransferase RsmI</fullName>
    </alternativeName>
</protein>
<sequence>MEMGKLILIPTPIGNVGDMTVRGVESLFLCDVVLCEDTRDGQRLFDTYKEYAPSSFGDNTPLLLSYNDHNRDERIPQALAFLMQDKIVGLVTDRGTPVVSDPGYKLVKAVIDQQGVNNKIVIDALPGATALIPALQLSGFPPTSFYFAGFISKKTQARKTTLLEFPKTTVILYESPYRLISLLSDINKTLGDIPVSISREITKTYEETVRGKATECIAHFEEKTPKGEFVVVIDNRLNS</sequence>
<keyword evidence="5 6" id="KW-0949">S-adenosyl-L-methionine</keyword>
<accession>A0A2H0BFH0</accession>
<comment type="catalytic activity">
    <reaction evidence="6">
        <text>cytidine(1402) in 16S rRNA + S-adenosyl-L-methionine = 2'-O-methylcytidine(1402) in 16S rRNA + S-adenosyl-L-homocysteine + H(+)</text>
        <dbReference type="Rhea" id="RHEA:42924"/>
        <dbReference type="Rhea" id="RHEA-COMP:10285"/>
        <dbReference type="Rhea" id="RHEA-COMP:10286"/>
        <dbReference type="ChEBI" id="CHEBI:15378"/>
        <dbReference type="ChEBI" id="CHEBI:57856"/>
        <dbReference type="ChEBI" id="CHEBI:59789"/>
        <dbReference type="ChEBI" id="CHEBI:74495"/>
        <dbReference type="ChEBI" id="CHEBI:82748"/>
        <dbReference type="EC" id="2.1.1.198"/>
    </reaction>
</comment>
<evidence type="ECO:0000256" key="3">
    <source>
        <dbReference type="ARBA" id="ARBA00022603"/>
    </source>
</evidence>
<comment type="subcellular location">
    <subcellularLocation>
        <location evidence="6">Cytoplasm</location>
    </subcellularLocation>
</comment>
<evidence type="ECO:0000256" key="1">
    <source>
        <dbReference type="ARBA" id="ARBA00022490"/>
    </source>
</evidence>
<dbReference type="Gene3D" id="3.40.1010.10">
    <property type="entry name" value="Cobalt-precorrin-4 Transmethylase, Domain 1"/>
    <property type="match status" value="1"/>
</dbReference>
<dbReference type="InterPro" id="IPR014777">
    <property type="entry name" value="4pyrrole_Mease_sub1"/>
</dbReference>
<keyword evidence="4 6" id="KW-0808">Transferase</keyword>
<dbReference type="InterPro" id="IPR035996">
    <property type="entry name" value="4pyrrol_Methylase_sf"/>
</dbReference>
<dbReference type="Gene3D" id="3.30.950.10">
    <property type="entry name" value="Methyltransferase, Cobalt-precorrin-4 Transmethylase, Domain 2"/>
    <property type="match status" value="1"/>
</dbReference>
<keyword evidence="3 6" id="KW-0489">Methyltransferase</keyword>
<dbReference type="EMBL" id="PCSU01000055">
    <property type="protein sequence ID" value="PIP56422.1"/>
    <property type="molecule type" value="Genomic_DNA"/>
</dbReference>
<proteinExistence type="inferred from homology"/>
<organism evidence="8 9">
    <name type="scientific">candidate division WWE3 bacterium CG22_combo_CG10-13_8_21_14_all_39_12</name>
    <dbReference type="NCBI Taxonomy" id="1975094"/>
    <lineage>
        <taxon>Bacteria</taxon>
        <taxon>Katanobacteria</taxon>
    </lineage>
</organism>
<evidence type="ECO:0000313" key="9">
    <source>
        <dbReference type="Proteomes" id="UP000228495"/>
    </source>
</evidence>
<dbReference type="HAMAP" id="MF_01877">
    <property type="entry name" value="16SrRNA_methyltr_I"/>
    <property type="match status" value="1"/>
</dbReference>
<gene>
    <name evidence="6 8" type="primary">rsmI</name>
    <name evidence="8" type="ORF">COX05_03105</name>
</gene>